<keyword evidence="2 4" id="KW-0732">Signal</keyword>
<feature type="signal peptide" evidence="4">
    <location>
        <begin position="1"/>
        <end position="24"/>
    </location>
</feature>
<dbReference type="InterPro" id="IPR028081">
    <property type="entry name" value="Leu-bd"/>
</dbReference>
<dbReference type="PANTHER" id="PTHR30483">
    <property type="entry name" value="LEUCINE-SPECIFIC-BINDING PROTEIN"/>
    <property type="match status" value="1"/>
</dbReference>
<evidence type="ECO:0000313" key="6">
    <source>
        <dbReference type="EMBL" id="MBD3848149.1"/>
    </source>
</evidence>
<dbReference type="Pfam" id="PF13458">
    <property type="entry name" value="Peripla_BP_6"/>
    <property type="match status" value="1"/>
</dbReference>
<evidence type="ECO:0000313" key="7">
    <source>
        <dbReference type="Proteomes" id="UP000619295"/>
    </source>
</evidence>
<organism evidence="6 7">
    <name type="scientific">Bosea spartocytisi</name>
    <dbReference type="NCBI Taxonomy" id="2773451"/>
    <lineage>
        <taxon>Bacteria</taxon>
        <taxon>Pseudomonadati</taxon>
        <taxon>Pseudomonadota</taxon>
        <taxon>Alphaproteobacteria</taxon>
        <taxon>Hyphomicrobiales</taxon>
        <taxon>Boseaceae</taxon>
        <taxon>Bosea</taxon>
    </lineage>
</organism>
<comment type="caution">
    <text evidence="6">The sequence shown here is derived from an EMBL/GenBank/DDBJ whole genome shotgun (WGS) entry which is preliminary data.</text>
</comment>
<dbReference type="RefSeq" id="WP_191125321.1">
    <property type="nucleotide sequence ID" value="NZ_JACXWY010000015.1"/>
</dbReference>
<dbReference type="CDD" id="cd06359">
    <property type="entry name" value="PBP1_Nba-like"/>
    <property type="match status" value="1"/>
</dbReference>
<dbReference type="Proteomes" id="UP000619295">
    <property type="component" value="Unassembled WGS sequence"/>
</dbReference>
<dbReference type="Gene3D" id="3.40.50.2300">
    <property type="match status" value="2"/>
</dbReference>
<keyword evidence="7" id="KW-1185">Reference proteome</keyword>
<evidence type="ECO:0000256" key="3">
    <source>
        <dbReference type="ARBA" id="ARBA00022970"/>
    </source>
</evidence>
<sequence length="392" mass="42049">MSYSLKTAASALALLAALATTASAEPAKSIRIGLVTTLTGPPAVLGQHTRDGFQLAIKQLGGKIAGIPAEVLVVDDELKPEVGIQRVQQLIERDKVDAIVGIVFSNILMATARRMVDGQTVFIGTNAGPSPIAGTRCSPYLFSAAYQNDQNAEAMGRHATQKGYRKIVVVAPNYQAGKDVAAGFKREYKGEIVDEIFVPLTQPDFSSDLAKIVAAKADAAFVFMPGGLGVTFVKQWRQAGITLPMLSAHTIDETNLPALQDAAVGTSGVTNWSPALEVPASRSFVEAFTAEYKYTPANYAAHAYDAATWLNAAVTALKGEIADRTKLIDALRKAKFESVRGRFEIGPNQFPIQDYYLVAVKKREDGSFATEIESKIVEGLPDAYGKDCKMPF</sequence>
<protein>
    <submittedName>
        <fullName evidence="6">ABC transporter substrate-binding protein</fullName>
    </submittedName>
</protein>
<comment type="similarity">
    <text evidence="1">Belongs to the leucine-binding protein family.</text>
</comment>
<dbReference type="InterPro" id="IPR051010">
    <property type="entry name" value="BCAA_transport"/>
</dbReference>
<gene>
    <name evidence="6" type="ORF">IED13_20820</name>
</gene>
<evidence type="ECO:0000256" key="1">
    <source>
        <dbReference type="ARBA" id="ARBA00010062"/>
    </source>
</evidence>
<evidence type="ECO:0000256" key="2">
    <source>
        <dbReference type="ARBA" id="ARBA00022729"/>
    </source>
</evidence>
<proteinExistence type="inferred from homology"/>
<dbReference type="SUPFAM" id="SSF53822">
    <property type="entry name" value="Periplasmic binding protein-like I"/>
    <property type="match status" value="1"/>
</dbReference>
<name>A0A927EFL9_9HYPH</name>
<keyword evidence="3" id="KW-0813">Transport</keyword>
<evidence type="ECO:0000259" key="5">
    <source>
        <dbReference type="Pfam" id="PF13458"/>
    </source>
</evidence>
<dbReference type="PANTHER" id="PTHR30483:SF6">
    <property type="entry name" value="PERIPLASMIC BINDING PROTEIN OF ABC TRANSPORTER FOR NATURAL AMINO ACIDS"/>
    <property type="match status" value="1"/>
</dbReference>
<accession>A0A927EFL9</accession>
<dbReference type="GO" id="GO:0006865">
    <property type="term" value="P:amino acid transport"/>
    <property type="evidence" value="ECO:0007669"/>
    <property type="project" value="UniProtKB-KW"/>
</dbReference>
<feature type="chain" id="PRO_5036721087" evidence="4">
    <location>
        <begin position="25"/>
        <end position="392"/>
    </location>
</feature>
<feature type="domain" description="Leucine-binding protein" evidence="5">
    <location>
        <begin position="29"/>
        <end position="362"/>
    </location>
</feature>
<dbReference type="InterPro" id="IPR028082">
    <property type="entry name" value="Peripla_BP_I"/>
</dbReference>
<evidence type="ECO:0000256" key="4">
    <source>
        <dbReference type="SAM" id="SignalP"/>
    </source>
</evidence>
<dbReference type="AlphaFoldDB" id="A0A927EFL9"/>
<reference evidence="6" key="1">
    <citation type="submission" date="2020-09" db="EMBL/GenBank/DDBJ databases">
        <title>Bosea spartocytisi sp. nov. a root nodule endophyte of Spartocytisus supranubius in the high mountain ecosystem fo the Teide National Park (Canary Islands, Spain).</title>
        <authorList>
            <person name="Pulido-Suarez L."/>
            <person name="Peix A."/>
            <person name="Igual J.M."/>
            <person name="Socas-Perez N."/>
            <person name="Velazquez E."/>
            <person name="Flores-Felix J.D."/>
            <person name="Leon-Barrios M."/>
        </authorList>
    </citation>
    <scope>NUCLEOTIDE SEQUENCE</scope>
    <source>
        <strain evidence="6">SSUT16</strain>
    </source>
</reference>
<dbReference type="EMBL" id="JACXWY010000015">
    <property type="protein sequence ID" value="MBD3848149.1"/>
    <property type="molecule type" value="Genomic_DNA"/>
</dbReference>
<keyword evidence="3" id="KW-0029">Amino-acid transport</keyword>